<keyword evidence="2" id="KW-1185">Reference proteome</keyword>
<reference evidence="1" key="2">
    <citation type="submission" date="2023-05" db="EMBL/GenBank/DDBJ databases">
        <authorList>
            <consortium name="Lawrence Berkeley National Laboratory"/>
            <person name="Steindorff A."/>
            <person name="Hensen N."/>
            <person name="Bonometti L."/>
            <person name="Westerberg I."/>
            <person name="Brannstrom I.O."/>
            <person name="Guillou S."/>
            <person name="Cros-Aarteil S."/>
            <person name="Calhoun S."/>
            <person name="Haridas S."/>
            <person name="Kuo A."/>
            <person name="Mondo S."/>
            <person name="Pangilinan J."/>
            <person name="Riley R."/>
            <person name="Labutti K."/>
            <person name="Andreopoulos B."/>
            <person name="Lipzen A."/>
            <person name="Chen C."/>
            <person name="Yanf M."/>
            <person name="Daum C."/>
            <person name="Ng V."/>
            <person name="Clum A."/>
            <person name="Ohm R."/>
            <person name="Martin F."/>
            <person name="Silar P."/>
            <person name="Natvig D."/>
            <person name="Lalanne C."/>
            <person name="Gautier V."/>
            <person name="Ament-Velasquez S.L."/>
            <person name="Kruys A."/>
            <person name="Hutchinson M.I."/>
            <person name="Powell A.J."/>
            <person name="Barry K."/>
            <person name="Miller A.N."/>
            <person name="Grigoriev I.V."/>
            <person name="Debuchy R."/>
            <person name="Gladieux P."/>
            <person name="Thoren M.H."/>
            <person name="Johannesson H."/>
        </authorList>
    </citation>
    <scope>NUCLEOTIDE SEQUENCE</scope>
    <source>
        <strain evidence="1">PSN243</strain>
    </source>
</reference>
<evidence type="ECO:0000313" key="1">
    <source>
        <dbReference type="EMBL" id="KAK4452394.1"/>
    </source>
</evidence>
<accession>A0AAV9GWV6</accession>
<dbReference type="EMBL" id="MU865924">
    <property type="protein sequence ID" value="KAK4452394.1"/>
    <property type="molecule type" value="Genomic_DNA"/>
</dbReference>
<dbReference type="Proteomes" id="UP001321760">
    <property type="component" value="Unassembled WGS sequence"/>
</dbReference>
<reference evidence="1" key="1">
    <citation type="journal article" date="2023" name="Mol. Phylogenet. Evol.">
        <title>Genome-scale phylogeny and comparative genomics of the fungal order Sordariales.</title>
        <authorList>
            <person name="Hensen N."/>
            <person name="Bonometti L."/>
            <person name="Westerberg I."/>
            <person name="Brannstrom I.O."/>
            <person name="Guillou S."/>
            <person name="Cros-Aarteil S."/>
            <person name="Calhoun S."/>
            <person name="Haridas S."/>
            <person name="Kuo A."/>
            <person name="Mondo S."/>
            <person name="Pangilinan J."/>
            <person name="Riley R."/>
            <person name="LaButti K."/>
            <person name="Andreopoulos B."/>
            <person name="Lipzen A."/>
            <person name="Chen C."/>
            <person name="Yan M."/>
            <person name="Daum C."/>
            <person name="Ng V."/>
            <person name="Clum A."/>
            <person name="Steindorff A."/>
            <person name="Ohm R.A."/>
            <person name="Martin F."/>
            <person name="Silar P."/>
            <person name="Natvig D.O."/>
            <person name="Lalanne C."/>
            <person name="Gautier V."/>
            <person name="Ament-Velasquez S.L."/>
            <person name="Kruys A."/>
            <person name="Hutchinson M.I."/>
            <person name="Powell A.J."/>
            <person name="Barry K."/>
            <person name="Miller A.N."/>
            <person name="Grigoriev I.V."/>
            <person name="Debuchy R."/>
            <person name="Gladieux P."/>
            <person name="Hiltunen Thoren M."/>
            <person name="Johannesson H."/>
        </authorList>
    </citation>
    <scope>NUCLEOTIDE SEQUENCE</scope>
    <source>
        <strain evidence="1">PSN243</strain>
    </source>
</reference>
<name>A0AAV9GWV6_9PEZI</name>
<organism evidence="1 2">
    <name type="scientific">Podospora aff. communis PSN243</name>
    <dbReference type="NCBI Taxonomy" id="3040156"/>
    <lineage>
        <taxon>Eukaryota</taxon>
        <taxon>Fungi</taxon>
        <taxon>Dikarya</taxon>
        <taxon>Ascomycota</taxon>
        <taxon>Pezizomycotina</taxon>
        <taxon>Sordariomycetes</taxon>
        <taxon>Sordariomycetidae</taxon>
        <taxon>Sordariales</taxon>
        <taxon>Podosporaceae</taxon>
        <taxon>Podospora</taxon>
    </lineage>
</organism>
<evidence type="ECO:0000313" key="2">
    <source>
        <dbReference type="Proteomes" id="UP001321760"/>
    </source>
</evidence>
<comment type="caution">
    <text evidence="1">The sequence shown here is derived from an EMBL/GenBank/DDBJ whole genome shotgun (WGS) entry which is preliminary data.</text>
</comment>
<proteinExistence type="predicted"/>
<gene>
    <name evidence="1" type="ORF">QBC34DRAFT_398619</name>
</gene>
<dbReference type="AlphaFoldDB" id="A0AAV9GWV6"/>
<sequence>MRALPLPPTHLSSTVLQVPYGITLPPPPFRSFINLHSVMPDWEVIHPLGLGRLQSRIECSWGRTRSSRFSNLSSNPSVLASGLYSRFPRRRGRAQTVWMDADGTAKAVAGTGKASEGRSMVCYGVTRLMMEGQGLKALKESELCDVEGGGCSRIPHRIPWIGAQSWGFSVPAPKPHRADAGWEGTTVDVGVNDAAGAEAKAGL</sequence>
<protein>
    <submittedName>
        <fullName evidence="1">Uncharacterized protein</fullName>
    </submittedName>
</protein>